<dbReference type="EMBL" id="ALAN01000086">
    <property type="protein sequence ID" value="ETI67760.1"/>
    <property type="molecule type" value="Genomic_DNA"/>
</dbReference>
<gene>
    <name evidence="2" type="ORF">BAVI_15972</name>
</gene>
<evidence type="ECO:0000313" key="3">
    <source>
        <dbReference type="Proteomes" id="UP000018877"/>
    </source>
</evidence>
<accession>A0AB94IL57</accession>
<reference evidence="2 3" key="1">
    <citation type="journal article" date="2014" name="Environ. Microbiol.">
        <title>The nitrate-ammonifying and nosZ-carrying bacterium Bacillus vireti is a potent source and sink for nitric and nitrous oxide under high nitrate conditions.</title>
        <authorList>
            <person name="Mania D."/>
            <person name="Heylen K."/>
            <person name="van Spanning R.J."/>
            <person name="Frostegard A."/>
        </authorList>
    </citation>
    <scope>NUCLEOTIDE SEQUENCE [LARGE SCALE GENOMIC DNA]</scope>
    <source>
        <strain evidence="2 3">LMG 21834</strain>
    </source>
</reference>
<keyword evidence="1" id="KW-0732">Signal</keyword>
<name>A0AB94IL57_9BACI</name>
<evidence type="ECO:0008006" key="4">
    <source>
        <dbReference type="Google" id="ProtNLM"/>
    </source>
</evidence>
<comment type="caution">
    <text evidence="2">The sequence shown here is derived from an EMBL/GenBank/DDBJ whole genome shotgun (WGS) entry which is preliminary data.</text>
</comment>
<protein>
    <recommendedName>
        <fullName evidence="4">Lipoprotein</fullName>
    </recommendedName>
</protein>
<feature type="chain" id="PRO_5044507307" description="Lipoprotein" evidence="1">
    <location>
        <begin position="20"/>
        <end position="155"/>
    </location>
</feature>
<sequence length="155" mass="17784">MKKILALLLITILALTACTETTKNEVEKNKITNNNYKFIGESEHWKAEYIYKGTETWGDENGTTTYNNKDSYEFVLKYKGSLEELSSMQELHYSYKTNFSSGDSNAEFTEPPKERVFTSGGGSEGGANVKEDEVIHVNVKWDQFEESFELHNKRK</sequence>
<proteinExistence type="predicted"/>
<keyword evidence="3" id="KW-1185">Reference proteome</keyword>
<evidence type="ECO:0000256" key="1">
    <source>
        <dbReference type="SAM" id="SignalP"/>
    </source>
</evidence>
<dbReference type="RefSeq" id="WP_024029373.1">
    <property type="nucleotide sequence ID" value="NZ_ALAN01000086.1"/>
</dbReference>
<dbReference type="Proteomes" id="UP000018877">
    <property type="component" value="Unassembled WGS sequence"/>
</dbReference>
<dbReference type="AlphaFoldDB" id="A0AB94IL57"/>
<feature type="signal peptide" evidence="1">
    <location>
        <begin position="1"/>
        <end position="19"/>
    </location>
</feature>
<evidence type="ECO:0000313" key="2">
    <source>
        <dbReference type="EMBL" id="ETI67760.1"/>
    </source>
</evidence>
<organism evidence="2 3">
    <name type="scientific">Neobacillus vireti LMG 21834</name>
    <dbReference type="NCBI Taxonomy" id="1131730"/>
    <lineage>
        <taxon>Bacteria</taxon>
        <taxon>Bacillati</taxon>
        <taxon>Bacillota</taxon>
        <taxon>Bacilli</taxon>
        <taxon>Bacillales</taxon>
        <taxon>Bacillaceae</taxon>
        <taxon>Neobacillus</taxon>
    </lineage>
</organism>
<dbReference type="PROSITE" id="PS51257">
    <property type="entry name" value="PROKAR_LIPOPROTEIN"/>
    <property type="match status" value="1"/>
</dbReference>